<evidence type="ECO:0000313" key="11">
    <source>
        <dbReference type="Proteomes" id="UP000694866"/>
    </source>
</evidence>
<dbReference type="CTD" id="387787"/>
<dbReference type="EC" id="2.3.1.181" evidence="6"/>
<comment type="similarity">
    <text evidence="3 6">Belongs to the LipB family.</text>
</comment>
<evidence type="ECO:0000256" key="4">
    <source>
        <dbReference type="ARBA" id="ARBA00022679"/>
    </source>
</evidence>
<keyword evidence="6" id="KW-0496">Mitochondrion</keyword>
<evidence type="ECO:0000259" key="10">
    <source>
        <dbReference type="PROSITE" id="PS51733"/>
    </source>
</evidence>
<feature type="binding site" evidence="8">
    <location>
        <begin position="82"/>
        <end position="89"/>
    </location>
    <ligand>
        <name>substrate</name>
    </ligand>
</feature>
<accession>A0A9R1TMP8</accession>
<reference evidence="12" key="1">
    <citation type="submission" date="2025-08" db="UniProtKB">
        <authorList>
            <consortium name="RefSeq"/>
        </authorList>
    </citation>
    <scope>IDENTIFICATION</scope>
    <source>
        <strain evidence="12">USDA-PBARC FA_bdor</strain>
        <tissue evidence="12">Whole organism</tissue>
    </source>
</reference>
<dbReference type="PROSITE" id="PS01313">
    <property type="entry name" value="LIPB"/>
    <property type="match status" value="1"/>
</dbReference>
<name>A0A9R1TMP8_9HYME</name>
<evidence type="ECO:0000256" key="1">
    <source>
        <dbReference type="ARBA" id="ARBA00004173"/>
    </source>
</evidence>
<evidence type="ECO:0000256" key="3">
    <source>
        <dbReference type="ARBA" id="ARBA00007907"/>
    </source>
</evidence>
<dbReference type="CDD" id="cd16444">
    <property type="entry name" value="LipB"/>
    <property type="match status" value="1"/>
</dbReference>
<evidence type="ECO:0000256" key="7">
    <source>
        <dbReference type="PIRSR" id="PIRSR016262-1"/>
    </source>
</evidence>
<dbReference type="GO" id="GO:0005739">
    <property type="term" value="C:mitochondrion"/>
    <property type="evidence" value="ECO:0007669"/>
    <property type="project" value="UniProtKB-SubCell"/>
</dbReference>
<dbReference type="NCBIfam" id="NF010925">
    <property type="entry name" value="PRK14345.1"/>
    <property type="match status" value="1"/>
</dbReference>
<dbReference type="AlphaFoldDB" id="A0A9R1TMP8"/>
<comment type="function">
    <text evidence="6">Catalyzes the transfer of endogenously produced octanoic acid from octanoyl-acyl-carrier-protein onto the lipoyl domains of lipoate-dependent enzymes. Lipoyl-ACP can also act as a substrate although octanoyl-ACP is likely to be the physiological substrate.</text>
</comment>
<proteinExistence type="inferred from homology"/>
<dbReference type="Gene3D" id="3.30.930.10">
    <property type="entry name" value="Bira Bifunctional Protein, Domain 2"/>
    <property type="match status" value="1"/>
</dbReference>
<comment type="subcellular location">
    <subcellularLocation>
        <location evidence="1 6">Mitochondrion</location>
    </subcellularLocation>
</comment>
<dbReference type="Pfam" id="PF21948">
    <property type="entry name" value="LplA-B_cat"/>
    <property type="match status" value="1"/>
</dbReference>
<evidence type="ECO:0000256" key="2">
    <source>
        <dbReference type="ARBA" id="ARBA00004821"/>
    </source>
</evidence>
<comment type="pathway">
    <text evidence="2 6">Protein modification; protein lipoylation via endogenous pathway; protein N(6)-(lipoyl)lysine from octanoyl-[acyl-carrier-protein]: step 1/2.</text>
</comment>
<dbReference type="SUPFAM" id="SSF55681">
    <property type="entry name" value="Class II aaRS and biotin synthetases"/>
    <property type="match status" value="1"/>
</dbReference>
<dbReference type="HAMAP" id="MF_00013">
    <property type="entry name" value="LipB"/>
    <property type="match status" value="1"/>
</dbReference>
<evidence type="ECO:0000313" key="12">
    <source>
        <dbReference type="RefSeq" id="XP_011312097.1"/>
    </source>
</evidence>
<protein>
    <recommendedName>
        <fullName evidence="6">Octanoyl-[acyl-carrier-protein]:protein N-octanoyltransferase LIPT2, mitochondrial</fullName>
        <ecNumber evidence="6">2.3.1.181</ecNumber>
    </recommendedName>
</protein>
<dbReference type="PROSITE" id="PS51733">
    <property type="entry name" value="BPL_LPL_CATALYTIC"/>
    <property type="match status" value="1"/>
</dbReference>
<comment type="catalytic activity">
    <reaction evidence="6">
        <text>octanoyl-[ACP] + L-lysyl-[protein] = N(6)-octanoyl-L-lysyl-[protein] + holo-[ACP] + H(+)</text>
        <dbReference type="Rhea" id="RHEA:17665"/>
        <dbReference type="Rhea" id="RHEA-COMP:9636"/>
        <dbReference type="Rhea" id="RHEA-COMP:9685"/>
        <dbReference type="Rhea" id="RHEA-COMP:9752"/>
        <dbReference type="Rhea" id="RHEA-COMP:9928"/>
        <dbReference type="ChEBI" id="CHEBI:15378"/>
        <dbReference type="ChEBI" id="CHEBI:29969"/>
        <dbReference type="ChEBI" id="CHEBI:64479"/>
        <dbReference type="ChEBI" id="CHEBI:78463"/>
        <dbReference type="ChEBI" id="CHEBI:78809"/>
        <dbReference type="EC" id="2.3.1.181"/>
    </reaction>
</comment>
<evidence type="ECO:0000256" key="8">
    <source>
        <dbReference type="PIRSR" id="PIRSR016262-2"/>
    </source>
</evidence>
<feature type="binding site" evidence="8">
    <location>
        <begin position="148"/>
        <end position="150"/>
    </location>
    <ligand>
        <name>substrate</name>
    </ligand>
</feature>
<sequence length="240" mass="27227">MKKKLVKILWAGRMCYQSGLHLQHQLSKHHHDPDLPSDYPRNSLILIEHNPVYTVGIRHKDYTEEDITNLKSTGAEFHKTNRGGLITFHGPGQLVVYPIINLRDFQPSVRWYVCQIEKMIIRLCAEFGIKGETSPDTGVWVRDKKICAIGIHGSRYVTTHGLGLNCNTDLKWFEHIVPCGIEGKGVTSLSRELDTDVGIDDVIPVMKNAFREEFQCEIVDFDRGDASGYLRKAVQAAEKI</sequence>
<keyword evidence="4 6" id="KW-0808">Transferase</keyword>
<dbReference type="GeneID" id="105271958"/>
<dbReference type="GO" id="GO:0033819">
    <property type="term" value="F:lipoyl(octanoyl) transferase activity"/>
    <property type="evidence" value="ECO:0007669"/>
    <property type="project" value="UniProtKB-EC"/>
</dbReference>
<dbReference type="GO" id="GO:0009249">
    <property type="term" value="P:protein lipoylation"/>
    <property type="evidence" value="ECO:0007669"/>
    <property type="project" value="InterPro"/>
</dbReference>
<evidence type="ECO:0000256" key="5">
    <source>
        <dbReference type="ARBA" id="ARBA00023315"/>
    </source>
</evidence>
<dbReference type="InterPro" id="IPR045864">
    <property type="entry name" value="aa-tRNA-synth_II/BPL/LPL"/>
</dbReference>
<dbReference type="InterPro" id="IPR000544">
    <property type="entry name" value="Octanoyltransferase"/>
</dbReference>
<dbReference type="RefSeq" id="XP_011312097.1">
    <property type="nucleotide sequence ID" value="XM_011313795.1"/>
</dbReference>
<feature type="domain" description="BPL/LPL catalytic" evidence="10">
    <location>
        <begin position="38"/>
        <end position="218"/>
    </location>
</feature>
<organism evidence="11 12">
    <name type="scientific">Fopius arisanus</name>
    <dbReference type="NCBI Taxonomy" id="64838"/>
    <lineage>
        <taxon>Eukaryota</taxon>
        <taxon>Metazoa</taxon>
        <taxon>Ecdysozoa</taxon>
        <taxon>Arthropoda</taxon>
        <taxon>Hexapoda</taxon>
        <taxon>Insecta</taxon>
        <taxon>Pterygota</taxon>
        <taxon>Neoptera</taxon>
        <taxon>Endopterygota</taxon>
        <taxon>Hymenoptera</taxon>
        <taxon>Apocrita</taxon>
        <taxon>Ichneumonoidea</taxon>
        <taxon>Braconidae</taxon>
        <taxon>Opiinae</taxon>
        <taxon>Fopius</taxon>
    </lineage>
</organism>
<dbReference type="PIRSF" id="PIRSF016262">
    <property type="entry name" value="LPLase"/>
    <property type="match status" value="1"/>
</dbReference>
<dbReference type="Proteomes" id="UP000694866">
    <property type="component" value="Unplaced"/>
</dbReference>
<keyword evidence="5 6" id="KW-0012">Acyltransferase</keyword>
<evidence type="ECO:0000256" key="6">
    <source>
        <dbReference type="PIRNR" id="PIRNR016262"/>
    </source>
</evidence>
<feature type="active site" description="Acyl-thioester intermediate" evidence="7">
    <location>
        <position position="179"/>
    </location>
</feature>
<gene>
    <name evidence="12" type="primary">Lipt2</name>
</gene>
<dbReference type="InterPro" id="IPR004143">
    <property type="entry name" value="BPL_LPL_catalytic"/>
</dbReference>
<dbReference type="NCBIfam" id="TIGR00214">
    <property type="entry name" value="lipB"/>
    <property type="match status" value="1"/>
</dbReference>
<dbReference type="PANTHER" id="PTHR10993">
    <property type="entry name" value="OCTANOYLTRANSFERASE"/>
    <property type="match status" value="1"/>
</dbReference>
<dbReference type="OrthoDB" id="19908at2759"/>
<keyword evidence="11" id="KW-1185">Reference proteome</keyword>
<evidence type="ECO:0000256" key="9">
    <source>
        <dbReference type="PIRSR" id="PIRSR016262-3"/>
    </source>
</evidence>
<feature type="site" description="Lowers pKa of active site Cys" evidence="9">
    <location>
        <position position="145"/>
    </location>
</feature>
<dbReference type="InterPro" id="IPR020605">
    <property type="entry name" value="Octanoyltransferase_CS"/>
</dbReference>
<dbReference type="KEGG" id="fas:105271958"/>
<dbReference type="FunFam" id="3.30.930.10:FF:000035">
    <property type="entry name" value="Putative lipoyltransferase 2, mitochondrial"/>
    <property type="match status" value="1"/>
</dbReference>
<dbReference type="PANTHER" id="PTHR10993:SF7">
    <property type="entry name" value="LIPOYLTRANSFERASE 2, MITOCHONDRIAL-RELATED"/>
    <property type="match status" value="1"/>
</dbReference>
<feature type="binding site" evidence="8">
    <location>
        <begin position="161"/>
        <end position="163"/>
    </location>
    <ligand>
        <name>substrate</name>
    </ligand>
</feature>